<dbReference type="AlphaFoldDB" id="A0AA39U900"/>
<dbReference type="EMBL" id="JAUEPR010000016">
    <property type="protein sequence ID" value="KAK0477523.1"/>
    <property type="molecule type" value="Genomic_DNA"/>
</dbReference>
<accession>A0AA39U900</accession>
<keyword evidence="2" id="KW-1185">Reference proteome</keyword>
<comment type="caution">
    <text evidence="1">The sequence shown here is derived from an EMBL/GenBank/DDBJ whole genome shotgun (WGS) entry which is preliminary data.</text>
</comment>
<reference evidence="1" key="1">
    <citation type="submission" date="2023-06" db="EMBL/GenBank/DDBJ databases">
        <authorList>
            <consortium name="Lawrence Berkeley National Laboratory"/>
            <person name="Ahrendt S."/>
            <person name="Sahu N."/>
            <person name="Indic B."/>
            <person name="Wong-Bajracharya J."/>
            <person name="Merenyi Z."/>
            <person name="Ke H.-M."/>
            <person name="Monk M."/>
            <person name="Kocsube S."/>
            <person name="Drula E."/>
            <person name="Lipzen A."/>
            <person name="Balint B."/>
            <person name="Henrissat B."/>
            <person name="Andreopoulos B."/>
            <person name="Martin F.M."/>
            <person name="Harder C.B."/>
            <person name="Rigling D."/>
            <person name="Ford K.L."/>
            <person name="Foster G.D."/>
            <person name="Pangilinan J."/>
            <person name="Papanicolaou A."/>
            <person name="Barry K."/>
            <person name="LaButti K."/>
            <person name="Viragh M."/>
            <person name="Koriabine M."/>
            <person name="Yan M."/>
            <person name="Riley R."/>
            <person name="Champramary S."/>
            <person name="Plett K.L."/>
            <person name="Tsai I.J."/>
            <person name="Slot J."/>
            <person name="Sipos G."/>
            <person name="Plett J."/>
            <person name="Nagy L.G."/>
            <person name="Grigoriev I.V."/>
        </authorList>
    </citation>
    <scope>NUCLEOTIDE SEQUENCE</scope>
    <source>
        <strain evidence="1">ICMP 16352</strain>
    </source>
</reference>
<protein>
    <submittedName>
        <fullName evidence="1">Uncharacterized protein</fullName>
    </submittedName>
</protein>
<gene>
    <name evidence="1" type="ORF">IW261DRAFT_264464</name>
</gene>
<evidence type="ECO:0000313" key="1">
    <source>
        <dbReference type="EMBL" id="KAK0477523.1"/>
    </source>
</evidence>
<evidence type="ECO:0000313" key="2">
    <source>
        <dbReference type="Proteomes" id="UP001175227"/>
    </source>
</evidence>
<name>A0AA39U900_9AGAR</name>
<proteinExistence type="predicted"/>
<dbReference type="Proteomes" id="UP001175227">
    <property type="component" value="Unassembled WGS sequence"/>
</dbReference>
<organism evidence="1 2">
    <name type="scientific">Armillaria novae-zelandiae</name>
    <dbReference type="NCBI Taxonomy" id="153914"/>
    <lineage>
        <taxon>Eukaryota</taxon>
        <taxon>Fungi</taxon>
        <taxon>Dikarya</taxon>
        <taxon>Basidiomycota</taxon>
        <taxon>Agaricomycotina</taxon>
        <taxon>Agaricomycetes</taxon>
        <taxon>Agaricomycetidae</taxon>
        <taxon>Agaricales</taxon>
        <taxon>Marasmiineae</taxon>
        <taxon>Physalacriaceae</taxon>
        <taxon>Armillaria</taxon>
    </lineage>
</organism>
<sequence length="217" mass="25007">MVRRRMDGNRNLGEDRMIPSLADAVQCVVNDLLEAVLLSIFKPAGDSLPQLHLHSEEHSLPIDMYSDSMRIGWERFGGFCDCRIDVELPWRLRSLSRGSRISSAPMTRFNSECRHDENRTGSRRYTTFGLQAWEEVLVWRKTGGSHRDDCQRSLFSFSRHEILRGTQKIYTAEIRCASDLENRIEVRIRVDPIAQQRVEVARDVEESVDVGLKTTGR</sequence>